<evidence type="ECO:0000313" key="1">
    <source>
        <dbReference type="EMBL" id="QHU16607.1"/>
    </source>
</evidence>
<name>A0A6C0KIG6_9ZZZZ</name>
<reference evidence="1" key="1">
    <citation type="journal article" date="2020" name="Nature">
        <title>Giant virus diversity and host interactions through global metagenomics.</title>
        <authorList>
            <person name="Schulz F."/>
            <person name="Roux S."/>
            <person name="Paez-Espino D."/>
            <person name="Jungbluth S."/>
            <person name="Walsh D.A."/>
            <person name="Denef V.J."/>
            <person name="McMahon K.D."/>
            <person name="Konstantinidis K.T."/>
            <person name="Eloe-Fadrosh E.A."/>
            <person name="Kyrpides N.C."/>
            <person name="Woyke T."/>
        </authorList>
    </citation>
    <scope>NUCLEOTIDE SEQUENCE</scope>
    <source>
        <strain evidence="1">GVMAG-S-3300012000-53</strain>
    </source>
</reference>
<accession>A0A6C0KIG6</accession>
<dbReference type="EMBL" id="MN740887">
    <property type="protein sequence ID" value="QHU16607.1"/>
    <property type="molecule type" value="Genomic_DNA"/>
</dbReference>
<protein>
    <submittedName>
        <fullName evidence="1">Uncharacterized protein</fullName>
    </submittedName>
</protein>
<organism evidence="1">
    <name type="scientific">viral metagenome</name>
    <dbReference type="NCBI Taxonomy" id="1070528"/>
    <lineage>
        <taxon>unclassified sequences</taxon>
        <taxon>metagenomes</taxon>
        <taxon>organismal metagenomes</taxon>
    </lineage>
</organism>
<sequence length="296" mass="35692">MFSSKNDYKQLQIYKGKCFQKQYIKKYIKAFVFDLDETLGSFADLYVLWNGINKVRKEPLFTMEEEQSEFNKLLDLYPEFIRFGIFNILDYLYIKKKKGLCDKIYVYTNNTCNPPWVQYITNYFKYKLNLKDDLFDNIIHAFKINNKVIEVNRTTHEKTHNDFINCTLLPKSTELCFIDNNIFKDMIHEKVYYIKPRSYYHSLSADTVIQRFLLSNTGEELSKHFDNTNHLREFMMDWFELNNGCRIASNKNNEVDIFVAQKMMYHVKEFFYLTQRSNKTRKRCLRVVGKNTRKNV</sequence>
<proteinExistence type="predicted"/>
<dbReference type="AlphaFoldDB" id="A0A6C0KIG6"/>